<accession>S3CQ29</accession>
<dbReference type="OMA" id="VWLSNGV"/>
<dbReference type="AlphaFoldDB" id="S3CQ29"/>
<dbReference type="GO" id="GO:0008483">
    <property type="term" value="F:transaminase activity"/>
    <property type="evidence" value="ECO:0007669"/>
    <property type="project" value="UniProtKB-KW"/>
</dbReference>
<dbReference type="EMBL" id="KE145368">
    <property type="protein sequence ID" value="EPE28602.1"/>
    <property type="molecule type" value="Genomic_DNA"/>
</dbReference>
<dbReference type="RefSeq" id="XP_008084510.1">
    <property type="nucleotide sequence ID" value="XM_008086319.1"/>
</dbReference>
<proteinExistence type="predicted"/>
<evidence type="ECO:0000256" key="1">
    <source>
        <dbReference type="SAM" id="MobiDB-lite"/>
    </source>
</evidence>
<dbReference type="Gene3D" id="3.20.10.10">
    <property type="entry name" value="D-amino Acid Aminotransferase, subunit A, domain 2"/>
    <property type="match status" value="1"/>
</dbReference>
<dbReference type="Proteomes" id="UP000016922">
    <property type="component" value="Unassembled WGS sequence"/>
</dbReference>
<dbReference type="InterPro" id="IPR001544">
    <property type="entry name" value="Aminotrans_IV"/>
</dbReference>
<dbReference type="SUPFAM" id="SSF56752">
    <property type="entry name" value="D-aminoacid aminotransferase-like PLP-dependent enzymes"/>
    <property type="match status" value="1"/>
</dbReference>
<dbReference type="GeneID" id="19468770"/>
<dbReference type="HOGENOM" id="CLU_020844_6_0_1"/>
<dbReference type="Pfam" id="PF01063">
    <property type="entry name" value="Aminotran_4"/>
    <property type="match status" value="1"/>
</dbReference>
<dbReference type="InterPro" id="IPR043132">
    <property type="entry name" value="BCAT-like_C"/>
</dbReference>
<dbReference type="InterPro" id="IPR043131">
    <property type="entry name" value="BCAT-like_N"/>
</dbReference>
<keyword evidence="3" id="KW-1185">Reference proteome</keyword>
<dbReference type="OrthoDB" id="5288718at2759"/>
<dbReference type="Gene3D" id="3.30.470.10">
    <property type="match status" value="1"/>
</dbReference>
<feature type="region of interest" description="Disordered" evidence="1">
    <location>
        <begin position="153"/>
        <end position="176"/>
    </location>
</feature>
<protein>
    <submittedName>
        <fullName evidence="2">D-aminoacid aminotransferase-like PLP-dependent enzyme</fullName>
    </submittedName>
</protein>
<name>S3CQ29_GLAL2</name>
<reference evidence="2 3" key="1">
    <citation type="journal article" date="2013" name="BMC Genomics">
        <title>Genomics-driven discovery of the pneumocandin biosynthetic gene cluster in the fungus Glarea lozoyensis.</title>
        <authorList>
            <person name="Chen L."/>
            <person name="Yue Q."/>
            <person name="Zhang X."/>
            <person name="Xiang M."/>
            <person name="Wang C."/>
            <person name="Li S."/>
            <person name="Che Y."/>
            <person name="Ortiz-Lopez F.J."/>
            <person name="Bills G.F."/>
            <person name="Liu X."/>
            <person name="An Z."/>
        </authorList>
    </citation>
    <scope>NUCLEOTIDE SEQUENCE [LARGE SCALE GENOMIC DNA]</scope>
    <source>
        <strain evidence="3">ATCC 20868 / MF5171</strain>
    </source>
</reference>
<evidence type="ECO:0000313" key="2">
    <source>
        <dbReference type="EMBL" id="EPE28602.1"/>
    </source>
</evidence>
<evidence type="ECO:0000313" key="3">
    <source>
        <dbReference type="Proteomes" id="UP000016922"/>
    </source>
</evidence>
<organism evidence="2 3">
    <name type="scientific">Glarea lozoyensis (strain ATCC 20868 / MF5171)</name>
    <dbReference type="NCBI Taxonomy" id="1116229"/>
    <lineage>
        <taxon>Eukaryota</taxon>
        <taxon>Fungi</taxon>
        <taxon>Dikarya</taxon>
        <taxon>Ascomycota</taxon>
        <taxon>Pezizomycotina</taxon>
        <taxon>Leotiomycetes</taxon>
        <taxon>Helotiales</taxon>
        <taxon>Helotiaceae</taxon>
        <taxon>Glarea</taxon>
    </lineage>
</organism>
<dbReference type="eggNOG" id="ENOG502QQMK">
    <property type="taxonomic scope" value="Eukaryota"/>
</dbReference>
<dbReference type="InterPro" id="IPR036038">
    <property type="entry name" value="Aminotransferase-like"/>
</dbReference>
<keyword evidence="2" id="KW-0808">Transferase</keyword>
<keyword evidence="2" id="KW-0032">Aminotransferase</keyword>
<dbReference type="STRING" id="1116229.S3CQ29"/>
<dbReference type="KEGG" id="glz:GLAREA_09723"/>
<gene>
    <name evidence="2" type="ORF">GLAREA_09723</name>
</gene>
<sequence>MSDPSPPFQLFTSLRYDPLLLTSPQNLTHYSPPTTTPSPFYMLPLHRDRLLLAATHFSWPLAITLLTGPSGLTTLTNFLTTSLPTTSPTPLKLKILLSESGILTLETTPVPSVSLETLFPTRLPPPEPIRLKDIPQVSPLTGGVLTSSTLHGDPPTTNPFICTPDPQRTTPSSYSSYKTTSRAIYDDARTRINLLDYTSRREVLLVSTTGEIMEGSLTSPFFWRDGAWVTPSTESGGQIGTTRRWALERGLCEEGVVRVESLVEGEECWLGNGVRGFQWGKIKLEV</sequence>